<gene>
    <name evidence="10" type="ORF">CLUMA_CG015776</name>
</gene>
<keyword evidence="11" id="KW-1185">Reference proteome</keyword>
<feature type="transmembrane region" description="Helical" evidence="8">
    <location>
        <begin position="50"/>
        <end position="67"/>
    </location>
</feature>
<dbReference type="OrthoDB" id="10264154at2759"/>
<evidence type="ECO:0000259" key="9">
    <source>
        <dbReference type="PROSITE" id="PS50968"/>
    </source>
</evidence>
<feature type="transmembrane region" description="Helical" evidence="8">
    <location>
        <begin position="130"/>
        <end position="154"/>
    </location>
</feature>
<dbReference type="SUPFAM" id="SSF51230">
    <property type="entry name" value="Single hybrid motif"/>
    <property type="match status" value="1"/>
</dbReference>
<evidence type="ECO:0000256" key="5">
    <source>
        <dbReference type="ARBA" id="ARBA00022946"/>
    </source>
</evidence>
<reference evidence="10 11" key="1">
    <citation type="submission" date="2015-04" db="EMBL/GenBank/DDBJ databases">
        <authorList>
            <person name="Syromyatnikov M.Y."/>
            <person name="Popov V.N."/>
        </authorList>
    </citation>
    <scope>NUCLEOTIDE SEQUENCE [LARGE SCALE GENOMIC DNA]</scope>
</reference>
<dbReference type="InterPro" id="IPR017453">
    <property type="entry name" value="GCV_H_sub"/>
</dbReference>
<protein>
    <recommendedName>
        <fullName evidence="3">Glycine cleavage system H protein, mitochondrial</fullName>
    </recommendedName>
</protein>
<dbReference type="Gene3D" id="2.40.50.100">
    <property type="match status" value="1"/>
</dbReference>
<dbReference type="InterPro" id="IPR000089">
    <property type="entry name" value="Biotin_lipoyl"/>
</dbReference>
<evidence type="ECO:0000256" key="6">
    <source>
        <dbReference type="PIRSR" id="PIRSR617453-50"/>
    </source>
</evidence>
<evidence type="ECO:0000256" key="2">
    <source>
        <dbReference type="ARBA" id="ARBA00009249"/>
    </source>
</evidence>
<feature type="transmembrane region" description="Helical" evidence="8">
    <location>
        <begin position="192"/>
        <end position="212"/>
    </location>
</feature>
<evidence type="ECO:0000256" key="7">
    <source>
        <dbReference type="SAM" id="MobiDB-lite"/>
    </source>
</evidence>
<dbReference type="CDD" id="cd06848">
    <property type="entry name" value="GCS_H"/>
    <property type="match status" value="1"/>
</dbReference>
<keyword evidence="8" id="KW-1133">Transmembrane helix</keyword>
<feature type="transmembrane region" description="Helical" evidence="8">
    <location>
        <begin position="97"/>
        <end position="118"/>
    </location>
</feature>
<dbReference type="InterPro" id="IPR002930">
    <property type="entry name" value="GCV_H"/>
</dbReference>
<dbReference type="PROSITE" id="PS50968">
    <property type="entry name" value="BIOTINYL_LIPOYL"/>
    <property type="match status" value="1"/>
</dbReference>
<feature type="compositionally biased region" description="Polar residues" evidence="7">
    <location>
        <begin position="327"/>
        <end position="345"/>
    </location>
</feature>
<dbReference type="InterPro" id="IPR003016">
    <property type="entry name" value="2-oxoA_DH_lipoyl-BS"/>
</dbReference>
<keyword evidence="4 6" id="KW-0450">Lipoyl</keyword>
<dbReference type="InterPro" id="IPR033753">
    <property type="entry name" value="GCV_H/Fam206"/>
</dbReference>
<dbReference type="HAMAP" id="MF_00272">
    <property type="entry name" value="GcvH"/>
    <property type="match status" value="1"/>
</dbReference>
<dbReference type="AlphaFoldDB" id="A0A1J1IUW5"/>
<name>A0A1J1IUW5_9DIPT</name>
<dbReference type="InterPro" id="IPR011053">
    <property type="entry name" value="Single_hybrid_motif"/>
</dbReference>
<feature type="domain" description="Lipoyl-binding" evidence="9">
    <location>
        <begin position="363"/>
        <end position="445"/>
    </location>
</feature>
<feature type="modified residue" description="N6-lipoyllysine" evidence="6">
    <location>
        <position position="404"/>
    </location>
</feature>
<keyword evidence="5" id="KW-0809">Transit peptide</keyword>
<dbReference type="STRING" id="568069.A0A1J1IUW5"/>
<dbReference type="NCBIfam" id="NF002270">
    <property type="entry name" value="PRK01202.1"/>
    <property type="match status" value="1"/>
</dbReference>
<dbReference type="Proteomes" id="UP000183832">
    <property type="component" value="Unassembled WGS sequence"/>
</dbReference>
<accession>A0A1J1IUW5</accession>
<dbReference type="GO" id="GO:0005960">
    <property type="term" value="C:glycine cleavage complex"/>
    <property type="evidence" value="ECO:0007669"/>
    <property type="project" value="InterPro"/>
</dbReference>
<comment type="similarity">
    <text evidence="2">Belongs to the GcvH family.</text>
</comment>
<keyword evidence="8" id="KW-0472">Membrane</keyword>
<dbReference type="PANTHER" id="PTHR11715">
    <property type="entry name" value="GLYCINE CLEAVAGE SYSTEM H PROTEIN"/>
    <property type="match status" value="1"/>
</dbReference>
<keyword evidence="8" id="KW-0812">Transmembrane</keyword>
<evidence type="ECO:0000256" key="1">
    <source>
        <dbReference type="ARBA" id="ARBA00001938"/>
    </source>
</evidence>
<dbReference type="EMBL" id="CVRI01000058">
    <property type="protein sequence ID" value="CRL02934.1"/>
    <property type="molecule type" value="Genomic_DNA"/>
</dbReference>
<proteinExistence type="inferred from homology"/>
<evidence type="ECO:0000256" key="4">
    <source>
        <dbReference type="ARBA" id="ARBA00022823"/>
    </source>
</evidence>
<evidence type="ECO:0000256" key="3">
    <source>
        <dbReference type="ARBA" id="ARBA00018130"/>
    </source>
</evidence>
<evidence type="ECO:0000313" key="10">
    <source>
        <dbReference type="EMBL" id="CRL02934.1"/>
    </source>
</evidence>
<dbReference type="GO" id="GO:0019464">
    <property type="term" value="P:glycine decarboxylation via glycine cleavage system"/>
    <property type="evidence" value="ECO:0007669"/>
    <property type="project" value="InterPro"/>
</dbReference>
<feature type="transmembrane region" description="Helical" evidence="8">
    <location>
        <begin position="12"/>
        <end position="43"/>
    </location>
</feature>
<dbReference type="GO" id="GO:0009249">
    <property type="term" value="P:protein lipoylation"/>
    <property type="evidence" value="ECO:0007669"/>
    <property type="project" value="TreeGrafter"/>
</dbReference>
<evidence type="ECO:0000313" key="11">
    <source>
        <dbReference type="Proteomes" id="UP000183832"/>
    </source>
</evidence>
<dbReference type="Pfam" id="PF01597">
    <property type="entry name" value="GCV_H"/>
    <property type="match status" value="1"/>
</dbReference>
<dbReference type="PANTHER" id="PTHR11715:SF3">
    <property type="entry name" value="GLYCINE CLEAVAGE SYSTEM H PROTEIN-RELATED"/>
    <property type="match status" value="1"/>
</dbReference>
<dbReference type="GO" id="GO:0005739">
    <property type="term" value="C:mitochondrion"/>
    <property type="evidence" value="ECO:0007669"/>
    <property type="project" value="TreeGrafter"/>
</dbReference>
<organism evidence="10 11">
    <name type="scientific">Clunio marinus</name>
    <dbReference type="NCBI Taxonomy" id="568069"/>
    <lineage>
        <taxon>Eukaryota</taxon>
        <taxon>Metazoa</taxon>
        <taxon>Ecdysozoa</taxon>
        <taxon>Arthropoda</taxon>
        <taxon>Hexapoda</taxon>
        <taxon>Insecta</taxon>
        <taxon>Pterygota</taxon>
        <taxon>Neoptera</taxon>
        <taxon>Endopterygota</taxon>
        <taxon>Diptera</taxon>
        <taxon>Nematocera</taxon>
        <taxon>Chironomoidea</taxon>
        <taxon>Chironomidae</taxon>
        <taxon>Clunio</taxon>
    </lineage>
</organism>
<sequence>MEITVPFPSYKYLRFLAILAGILGLAQSLAWLTMSILAILGYYCNINFNVSANFGTVLILTIYQMYFRGDCTPSGWPTVDFTIIGDLDLMTPQTVNIWMWVVAALHLLWLFSSVTMITNIKKTNIKYINVFLYLWIFITLVISIIDLALFILFINDYNTIFSHSFDFSLNFAPASQLILITAQNTSGMMASIALRGYILWLINILLVIYLFTQTFKISDYNRLSGIQQVQPHGETNKAFKNDNDELQNHPIFNNQPINAYEMQPTMQHLPWYNYLTTDIPRAQRPKSYVPQQTMTRSKSASNLDESFQKRMTTANGGGVVLRRDQVQNRSSRNYTQTPSNQNSFDSQRKFTKKHEWVMVEGQIGTVGISNYAQEALGDVVYAQLPDVGSSFRQSDECGALESVKAASEIYSPVSGDVTEKNSAVEDTPSLINTSCYENGWLFKIKLAKPSELDELLNETQYEEFLKADAH</sequence>
<feature type="region of interest" description="Disordered" evidence="7">
    <location>
        <begin position="311"/>
        <end position="347"/>
    </location>
</feature>
<dbReference type="NCBIfam" id="TIGR00527">
    <property type="entry name" value="gcvH"/>
    <property type="match status" value="1"/>
</dbReference>
<comment type="cofactor">
    <cofactor evidence="1">
        <name>(R)-lipoate</name>
        <dbReference type="ChEBI" id="CHEBI:83088"/>
    </cofactor>
</comment>
<dbReference type="PROSITE" id="PS00189">
    <property type="entry name" value="LIPOYL"/>
    <property type="match status" value="1"/>
</dbReference>
<evidence type="ECO:0000256" key="8">
    <source>
        <dbReference type="SAM" id="Phobius"/>
    </source>
</evidence>